<evidence type="ECO:0000256" key="1">
    <source>
        <dbReference type="ARBA" id="ARBA00023098"/>
    </source>
</evidence>
<sequence length="301" mass="30699">MNPLQGTSGDEDAPTGALVLGGGGPVGASWMSALLDGLMSEGLPVAKCDVVMGTSAGSVVGAWLTMQPDGLRSVPERMRERAAWHAANAGAGRGDRNLLQSMGDTAGKGTGSALSTAQAAVAAMPPISADQARGLWQPFLPEGKWPRRLQIVAVDAGTGTARAWSAQDDIPLTVAVSCSTAAPGVAPPVAVADAIWVDGGVRSGTNADLLVNSGGDSGHDGVVPGAAAGKVLIVAPLPSDDIAREEAILVGRGHDVRVVIADRFYQKPTDMIDPRFIDIATAAGTRQARDVAADLGKWWSQ</sequence>
<dbReference type="EMBL" id="JACHIR010000001">
    <property type="protein sequence ID" value="MBB5891395.1"/>
    <property type="molecule type" value="Genomic_DNA"/>
</dbReference>
<evidence type="ECO:0000256" key="3">
    <source>
        <dbReference type="SAM" id="MobiDB-lite"/>
    </source>
</evidence>
<comment type="caution">
    <text evidence="5">The sequence shown here is derived from an EMBL/GenBank/DDBJ whole genome shotgun (WGS) entry which is preliminary data.</text>
</comment>
<feature type="active site" description="Proton acceptor" evidence="2">
    <location>
        <position position="198"/>
    </location>
</feature>
<dbReference type="PROSITE" id="PS51635">
    <property type="entry name" value="PNPLA"/>
    <property type="match status" value="1"/>
</dbReference>
<evidence type="ECO:0000313" key="6">
    <source>
        <dbReference type="Proteomes" id="UP000585638"/>
    </source>
</evidence>
<dbReference type="AlphaFoldDB" id="A0A7W9NG80"/>
<reference evidence="5 6" key="1">
    <citation type="submission" date="2020-08" db="EMBL/GenBank/DDBJ databases">
        <title>Sequencing the genomes of 1000 actinobacteria strains.</title>
        <authorList>
            <person name="Klenk H.-P."/>
        </authorList>
    </citation>
    <scope>NUCLEOTIDE SEQUENCE [LARGE SCALE GENOMIC DNA]</scope>
    <source>
        <strain evidence="5 6">DSM 43851</strain>
    </source>
</reference>
<dbReference type="Pfam" id="PF01734">
    <property type="entry name" value="Patatin"/>
    <property type="match status" value="1"/>
</dbReference>
<feature type="short sequence motif" description="GXSXG" evidence="2">
    <location>
        <begin position="53"/>
        <end position="57"/>
    </location>
</feature>
<evidence type="ECO:0000259" key="4">
    <source>
        <dbReference type="PROSITE" id="PS51635"/>
    </source>
</evidence>
<organism evidence="5 6">
    <name type="scientific">Kutzneria kofuensis</name>
    <dbReference type="NCBI Taxonomy" id="103725"/>
    <lineage>
        <taxon>Bacteria</taxon>
        <taxon>Bacillati</taxon>
        <taxon>Actinomycetota</taxon>
        <taxon>Actinomycetes</taxon>
        <taxon>Pseudonocardiales</taxon>
        <taxon>Pseudonocardiaceae</taxon>
        <taxon>Kutzneria</taxon>
    </lineage>
</organism>
<protein>
    <submittedName>
        <fullName evidence="5">NTE family protein</fullName>
    </submittedName>
</protein>
<dbReference type="GO" id="GO:0016787">
    <property type="term" value="F:hydrolase activity"/>
    <property type="evidence" value="ECO:0007669"/>
    <property type="project" value="UniProtKB-UniRule"/>
</dbReference>
<gene>
    <name evidence="5" type="ORF">BJ998_002591</name>
</gene>
<dbReference type="GO" id="GO:0016042">
    <property type="term" value="P:lipid catabolic process"/>
    <property type="evidence" value="ECO:0007669"/>
    <property type="project" value="UniProtKB-UniRule"/>
</dbReference>
<keyword evidence="2" id="KW-0442">Lipid degradation</keyword>
<evidence type="ECO:0000256" key="2">
    <source>
        <dbReference type="PROSITE-ProRule" id="PRU01161"/>
    </source>
</evidence>
<dbReference type="SUPFAM" id="SSF52151">
    <property type="entry name" value="FabD/lysophospholipase-like"/>
    <property type="match status" value="1"/>
</dbReference>
<keyword evidence="6" id="KW-1185">Reference proteome</keyword>
<dbReference type="InterPro" id="IPR016035">
    <property type="entry name" value="Acyl_Trfase/lysoPLipase"/>
</dbReference>
<dbReference type="Proteomes" id="UP000585638">
    <property type="component" value="Unassembled WGS sequence"/>
</dbReference>
<feature type="region of interest" description="Disordered" evidence="3">
    <location>
        <begin position="1"/>
        <end position="20"/>
    </location>
</feature>
<keyword evidence="2" id="KW-0378">Hydrolase</keyword>
<feature type="domain" description="PNPLA" evidence="4">
    <location>
        <begin position="18"/>
        <end position="211"/>
    </location>
</feature>
<dbReference type="Gene3D" id="3.40.1090.10">
    <property type="entry name" value="Cytosolic phospholipase A2 catalytic domain"/>
    <property type="match status" value="2"/>
</dbReference>
<accession>A0A7W9NG80</accession>
<proteinExistence type="predicted"/>
<feature type="region of interest" description="Disordered" evidence="3">
    <location>
        <begin position="86"/>
        <end position="110"/>
    </location>
</feature>
<dbReference type="InterPro" id="IPR002641">
    <property type="entry name" value="PNPLA_dom"/>
</dbReference>
<feature type="short sequence motif" description="DGA/G" evidence="2">
    <location>
        <begin position="198"/>
        <end position="200"/>
    </location>
</feature>
<name>A0A7W9NG80_9PSEU</name>
<dbReference type="RefSeq" id="WP_184861471.1">
    <property type="nucleotide sequence ID" value="NZ_BAAAWY010000053.1"/>
</dbReference>
<feature type="short sequence motif" description="GXGXXG" evidence="2">
    <location>
        <begin position="22"/>
        <end position="27"/>
    </location>
</feature>
<feature type="active site" description="Nucleophile" evidence="2">
    <location>
        <position position="55"/>
    </location>
</feature>
<keyword evidence="1 2" id="KW-0443">Lipid metabolism</keyword>
<evidence type="ECO:0000313" key="5">
    <source>
        <dbReference type="EMBL" id="MBB5891395.1"/>
    </source>
</evidence>